<proteinExistence type="predicted"/>
<dbReference type="AlphaFoldDB" id="A0AAW7DMS1"/>
<reference evidence="4" key="2">
    <citation type="journal article" date="2022" name="Sci. Total Environ.">
        <title>Prevalence, transmission, and molecular epidemiology of tet(X)-positive bacteria among humans, animals, and environmental niches in China: An epidemiological, and genomic-based study.</title>
        <authorList>
            <person name="Dong N."/>
            <person name="Zeng Y."/>
            <person name="Cai C."/>
            <person name="Sun C."/>
            <person name="Lu J."/>
            <person name="Liu C."/>
            <person name="Zhou H."/>
            <person name="Sun Q."/>
            <person name="Shu L."/>
            <person name="Wang H."/>
            <person name="Wang Y."/>
            <person name="Wang S."/>
            <person name="Wu C."/>
            <person name="Chan E.W."/>
            <person name="Chen G."/>
            <person name="Shen Z."/>
            <person name="Chen S."/>
            <person name="Zhang R."/>
        </authorList>
    </citation>
    <scope>NUCLEOTIDE SEQUENCE</scope>
    <source>
        <strain evidence="4">DF46-2-2</strain>
    </source>
</reference>
<keyword evidence="1" id="KW-1133">Transmembrane helix</keyword>
<evidence type="ECO:0000256" key="1">
    <source>
        <dbReference type="SAM" id="Phobius"/>
    </source>
</evidence>
<dbReference type="Proteomes" id="UP001173465">
    <property type="component" value="Unassembled WGS sequence"/>
</dbReference>
<keyword evidence="2" id="KW-0732">Signal</keyword>
<dbReference type="RefSeq" id="WP_286592998.1">
    <property type="nucleotide sequence ID" value="NZ_JACANB010000001.1"/>
</dbReference>
<name>A0AAW7DMS1_9GAMM</name>
<keyword evidence="1" id="KW-0472">Membrane</keyword>
<evidence type="ECO:0000256" key="2">
    <source>
        <dbReference type="SAM" id="SignalP"/>
    </source>
</evidence>
<accession>A0AAW7DMS1</accession>
<gene>
    <name evidence="4" type="ORF">HX099_01945</name>
</gene>
<organism evidence="4 5">
    <name type="scientific">Thiopseudomonas alkaliphila</name>
    <dbReference type="NCBI Taxonomy" id="1697053"/>
    <lineage>
        <taxon>Bacteria</taxon>
        <taxon>Pseudomonadati</taxon>
        <taxon>Pseudomonadota</taxon>
        <taxon>Gammaproteobacteria</taxon>
        <taxon>Pseudomonadales</taxon>
        <taxon>Pseudomonadaceae</taxon>
        <taxon>Thiopseudomonas</taxon>
    </lineage>
</organism>
<evidence type="ECO:0000259" key="3">
    <source>
        <dbReference type="Pfam" id="PF25607"/>
    </source>
</evidence>
<evidence type="ECO:0000313" key="5">
    <source>
        <dbReference type="Proteomes" id="UP001173465"/>
    </source>
</evidence>
<feature type="signal peptide" evidence="2">
    <location>
        <begin position="1"/>
        <end position="21"/>
    </location>
</feature>
<dbReference type="PANTHER" id="PTHR40940">
    <property type="entry name" value="PROTEIN BATD-RELATED"/>
    <property type="match status" value="1"/>
</dbReference>
<feature type="chain" id="PRO_5043868648" evidence="2">
    <location>
        <begin position="22"/>
        <end position="522"/>
    </location>
</feature>
<dbReference type="PANTHER" id="PTHR40940:SF1">
    <property type="entry name" value="PROTEIN BATD"/>
    <property type="match status" value="1"/>
</dbReference>
<evidence type="ECO:0000313" key="4">
    <source>
        <dbReference type="EMBL" id="MDM1695434.1"/>
    </source>
</evidence>
<feature type="transmembrane region" description="Helical" evidence="1">
    <location>
        <begin position="387"/>
        <end position="409"/>
    </location>
</feature>
<sequence>MSRLSALLITLSIFFSQLVSAAELEVNLDKQRLILGEQVELTLSYQGPEQVFQPDFSSLQQDFELLSTQQQTSPKQQHWRLQLRPKRIGQLAIPALTLGAYSSTPLTLEVVNNQPLPLLDRPLLLQAQLERSTVYLQAQARLTVRLLHRMPLFPDATLSPLQLSSARVEALGPPKVYQVNQDQQRFGVIELNYAIFPQQTGLLEIPALSFSATTAGEQPTRIETSSQPLLLQVLPIPNEYPSDAPWIPARKLEIEHQVLPDNGNVLQGSPLTYQVKFTAEGLPSSLLPNLSMNLPEGFNLYPEPAQTLEHKQPQGLISEKRLRAALVINPQGQFSIPTPAITWWNTETQQVMRTQLPPLAVNVSQRPLNAPLPNTKAAPITDNSLNWLLFWQLFSGFSLIMAAVNFYLWRRARRQPAVIMHTAHTESESAFKAVLRACENHQPQQARQALDQWITFHPETLHELSQRFPELASALDDLNRCLYSPEAGEWQGTALLKVLQALKNQQQSNDASKHNLPPLYPQ</sequence>
<dbReference type="Pfam" id="PF13584">
    <property type="entry name" value="BatD"/>
    <property type="match status" value="1"/>
</dbReference>
<reference evidence="4" key="1">
    <citation type="submission" date="2020-06" db="EMBL/GenBank/DDBJ databases">
        <authorList>
            <person name="Dong N."/>
        </authorList>
    </citation>
    <scope>NUCLEOTIDE SEQUENCE</scope>
    <source>
        <strain evidence="4">DF46-2-2</strain>
    </source>
</reference>
<comment type="caution">
    <text evidence="4">The sequence shown here is derived from an EMBL/GenBank/DDBJ whole genome shotgun (WGS) entry which is preliminary data.</text>
</comment>
<dbReference type="InterPro" id="IPR025738">
    <property type="entry name" value="BatD"/>
</dbReference>
<dbReference type="InterPro" id="IPR057699">
    <property type="entry name" value="DUF7939"/>
</dbReference>
<dbReference type="Pfam" id="PF25607">
    <property type="entry name" value="DUF7939"/>
    <property type="match status" value="1"/>
</dbReference>
<keyword evidence="1" id="KW-0812">Transmembrane</keyword>
<feature type="domain" description="DUF7939" evidence="3">
    <location>
        <begin position="428"/>
        <end position="506"/>
    </location>
</feature>
<protein>
    <submittedName>
        <fullName evidence="4">BatD family protein</fullName>
    </submittedName>
</protein>
<dbReference type="EMBL" id="JACANB010000001">
    <property type="protein sequence ID" value="MDM1695434.1"/>
    <property type="molecule type" value="Genomic_DNA"/>
</dbReference>